<keyword evidence="1" id="KW-0472">Membrane</keyword>
<dbReference type="AlphaFoldDB" id="A0A934SVR0"/>
<evidence type="ECO:0000313" key="3">
    <source>
        <dbReference type="Proteomes" id="UP000622890"/>
    </source>
</evidence>
<dbReference type="RefSeq" id="WP_200593026.1">
    <property type="nucleotide sequence ID" value="NZ_JAEPBG010000006.1"/>
</dbReference>
<proteinExistence type="predicted"/>
<organism evidence="2 3">
    <name type="scientific">Noviherbaspirillum pedocola</name>
    <dbReference type="NCBI Taxonomy" id="2801341"/>
    <lineage>
        <taxon>Bacteria</taxon>
        <taxon>Pseudomonadati</taxon>
        <taxon>Pseudomonadota</taxon>
        <taxon>Betaproteobacteria</taxon>
        <taxon>Burkholderiales</taxon>
        <taxon>Oxalobacteraceae</taxon>
        <taxon>Noviherbaspirillum</taxon>
    </lineage>
</organism>
<feature type="transmembrane region" description="Helical" evidence="1">
    <location>
        <begin position="70"/>
        <end position="88"/>
    </location>
</feature>
<name>A0A934SVR0_9BURK</name>
<dbReference type="EMBL" id="JAEPBG010000006">
    <property type="protein sequence ID" value="MBK4736026.1"/>
    <property type="molecule type" value="Genomic_DNA"/>
</dbReference>
<dbReference type="Proteomes" id="UP000622890">
    <property type="component" value="Unassembled WGS sequence"/>
</dbReference>
<accession>A0A934SVR0</accession>
<keyword evidence="1" id="KW-0812">Transmembrane</keyword>
<evidence type="ECO:0000256" key="1">
    <source>
        <dbReference type="SAM" id="Phobius"/>
    </source>
</evidence>
<evidence type="ECO:0000313" key="2">
    <source>
        <dbReference type="EMBL" id="MBK4736026.1"/>
    </source>
</evidence>
<comment type="caution">
    <text evidence="2">The sequence shown here is derived from an EMBL/GenBank/DDBJ whole genome shotgun (WGS) entry which is preliminary data.</text>
</comment>
<gene>
    <name evidence="2" type="ORF">JJB74_15500</name>
</gene>
<protein>
    <submittedName>
        <fullName evidence="2">Uncharacterized protein</fullName>
    </submittedName>
</protein>
<sequence>MLARLGSGQPKCWHFIFEIALRTMMNKFREPLLRLLYRMDNQVALRLAICILPGVVAMQVARKLAAPESVIIAASIMLLAGACIYVQWPRMRGQVVAREEATLQPGAVSISEHVDAAEDGMPELITLYGEPALAAQAAMIEAQTNARLTWNEAVAQAVRRKRVLDSLAKPRSGN</sequence>
<reference evidence="2" key="1">
    <citation type="submission" date="2021-01" db="EMBL/GenBank/DDBJ databases">
        <title>Genome sequence of strain Noviherbaspirillum sp. DKR-6.</title>
        <authorList>
            <person name="Chaudhary D.K."/>
        </authorList>
    </citation>
    <scope>NUCLEOTIDE SEQUENCE</scope>
    <source>
        <strain evidence="2">DKR-6</strain>
    </source>
</reference>
<feature type="transmembrane region" description="Helical" evidence="1">
    <location>
        <begin position="43"/>
        <end position="64"/>
    </location>
</feature>
<keyword evidence="1" id="KW-1133">Transmembrane helix</keyword>
<keyword evidence="3" id="KW-1185">Reference proteome</keyword>